<dbReference type="Proteomes" id="UP000046392">
    <property type="component" value="Unplaced"/>
</dbReference>
<reference evidence="3" key="1">
    <citation type="submission" date="2017-02" db="UniProtKB">
        <authorList>
            <consortium name="WormBaseParasite"/>
        </authorList>
    </citation>
    <scope>IDENTIFICATION</scope>
</reference>
<dbReference type="WBParaSite" id="SPAL_0001656500.1">
    <property type="protein sequence ID" value="SPAL_0001656500.1"/>
    <property type="gene ID" value="SPAL_0001656500"/>
</dbReference>
<organism evidence="2 3">
    <name type="scientific">Strongyloides papillosus</name>
    <name type="common">Intestinal threadworm</name>
    <dbReference type="NCBI Taxonomy" id="174720"/>
    <lineage>
        <taxon>Eukaryota</taxon>
        <taxon>Metazoa</taxon>
        <taxon>Ecdysozoa</taxon>
        <taxon>Nematoda</taxon>
        <taxon>Chromadorea</taxon>
        <taxon>Rhabditida</taxon>
        <taxon>Tylenchina</taxon>
        <taxon>Panagrolaimomorpha</taxon>
        <taxon>Strongyloidoidea</taxon>
        <taxon>Strongyloididae</taxon>
        <taxon>Strongyloides</taxon>
    </lineage>
</organism>
<evidence type="ECO:0000313" key="2">
    <source>
        <dbReference type="Proteomes" id="UP000046392"/>
    </source>
</evidence>
<keyword evidence="1" id="KW-0472">Membrane</keyword>
<evidence type="ECO:0000256" key="1">
    <source>
        <dbReference type="SAM" id="Phobius"/>
    </source>
</evidence>
<feature type="transmembrane region" description="Helical" evidence="1">
    <location>
        <begin position="27"/>
        <end position="52"/>
    </location>
</feature>
<sequence>MIVCSNVTLNFVCVNSLNRIYGEENSFGVTGLTITVVVLIVRAVHVAVEFLYKNKSRENKLLKIATLTVTKSEPYDIKIKETQQLSVGERRGSEETAKLTNS</sequence>
<name>A0A0N5CFC9_STREA</name>
<proteinExistence type="predicted"/>
<keyword evidence="1" id="KW-0812">Transmembrane</keyword>
<accession>A0A0N5CFC9</accession>
<keyword evidence="2" id="KW-1185">Reference proteome</keyword>
<dbReference type="AlphaFoldDB" id="A0A0N5CFC9"/>
<evidence type="ECO:0000313" key="3">
    <source>
        <dbReference type="WBParaSite" id="SPAL_0001656500.1"/>
    </source>
</evidence>
<protein>
    <submittedName>
        <fullName evidence="3">Endoplasmic reticulum transmembrane protein</fullName>
    </submittedName>
</protein>
<keyword evidence="1" id="KW-1133">Transmembrane helix</keyword>